<evidence type="ECO:0000313" key="5">
    <source>
        <dbReference type="EMBL" id="PWR09295.1"/>
    </source>
</evidence>
<protein>
    <submittedName>
        <fullName evidence="5">N-acetyltransferase</fullName>
    </submittedName>
</protein>
<dbReference type="InterPro" id="IPR050832">
    <property type="entry name" value="Bact_Acetyltransf"/>
</dbReference>
<gene>
    <name evidence="5" type="ORF">DKT69_31255</name>
</gene>
<dbReference type="Pfam" id="PF00583">
    <property type="entry name" value="Acetyltransf_1"/>
    <property type="match status" value="1"/>
</dbReference>
<dbReference type="CDD" id="cd04301">
    <property type="entry name" value="NAT_SF"/>
    <property type="match status" value="1"/>
</dbReference>
<evidence type="ECO:0000313" key="6">
    <source>
        <dbReference type="Proteomes" id="UP000246050"/>
    </source>
</evidence>
<dbReference type="EMBL" id="QGKS01000401">
    <property type="protein sequence ID" value="PWR09295.1"/>
    <property type="molecule type" value="Genomic_DNA"/>
</dbReference>
<reference evidence="5 6" key="1">
    <citation type="submission" date="2018-05" db="EMBL/GenBank/DDBJ databases">
        <title>Micromonosporas from Atacama Desert.</title>
        <authorList>
            <person name="Carro L."/>
            <person name="Golinska P."/>
            <person name="Klenk H.-P."/>
            <person name="Goodfellow M."/>
        </authorList>
    </citation>
    <scope>NUCLEOTIDE SEQUENCE [LARGE SCALE GENOMIC DNA]</scope>
    <source>
        <strain evidence="5 6">4G51</strain>
    </source>
</reference>
<dbReference type="Proteomes" id="UP000246050">
    <property type="component" value="Unassembled WGS sequence"/>
</dbReference>
<comment type="caution">
    <text evidence="5">The sequence shown here is derived from an EMBL/GenBank/DDBJ whole genome shotgun (WGS) entry which is preliminary data.</text>
</comment>
<dbReference type="GO" id="GO:0016747">
    <property type="term" value="F:acyltransferase activity, transferring groups other than amino-acyl groups"/>
    <property type="evidence" value="ECO:0007669"/>
    <property type="project" value="InterPro"/>
</dbReference>
<dbReference type="Gene3D" id="3.40.630.30">
    <property type="match status" value="1"/>
</dbReference>
<feature type="compositionally biased region" description="Low complexity" evidence="3">
    <location>
        <begin position="1"/>
        <end position="14"/>
    </location>
</feature>
<dbReference type="PROSITE" id="PS51186">
    <property type="entry name" value="GNAT"/>
    <property type="match status" value="1"/>
</dbReference>
<sequence>MPAARPGVAAASAGFRPPGGLPRGHRAGDRPVARPVRLVTAPVRVRRAVPADADAAGAVFLACWHGSYADLLPPPVRARYDGASAVALWRRVLAAAPDGVLVADVAGHGVRGVVRFGADPDDARRGHVFSLYVHPDAQGLGLGRTLLHAAAGQLRAGGYGTATLWVFAGNHAARAFYAGQGWTPDGGTRVEEAYGEPEVRLRRHLPAVTPIQ</sequence>
<dbReference type="SUPFAM" id="SSF55729">
    <property type="entry name" value="Acyl-CoA N-acyltransferases (Nat)"/>
    <property type="match status" value="1"/>
</dbReference>
<feature type="region of interest" description="Disordered" evidence="3">
    <location>
        <begin position="1"/>
        <end position="33"/>
    </location>
</feature>
<organism evidence="5 6">
    <name type="scientific">Micromonospora sicca</name>
    <dbReference type="NCBI Taxonomy" id="2202420"/>
    <lineage>
        <taxon>Bacteria</taxon>
        <taxon>Bacillati</taxon>
        <taxon>Actinomycetota</taxon>
        <taxon>Actinomycetes</taxon>
        <taxon>Micromonosporales</taxon>
        <taxon>Micromonosporaceae</taxon>
        <taxon>Micromonospora</taxon>
    </lineage>
</organism>
<keyword evidence="1 5" id="KW-0808">Transferase</keyword>
<evidence type="ECO:0000256" key="2">
    <source>
        <dbReference type="ARBA" id="ARBA00023315"/>
    </source>
</evidence>
<keyword evidence="2" id="KW-0012">Acyltransferase</keyword>
<dbReference type="PANTHER" id="PTHR43877">
    <property type="entry name" value="AMINOALKYLPHOSPHONATE N-ACETYLTRANSFERASE-RELATED-RELATED"/>
    <property type="match status" value="1"/>
</dbReference>
<proteinExistence type="predicted"/>
<evidence type="ECO:0000256" key="1">
    <source>
        <dbReference type="ARBA" id="ARBA00022679"/>
    </source>
</evidence>
<dbReference type="InterPro" id="IPR016181">
    <property type="entry name" value="Acyl_CoA_acyltransferase"/>
</dbReference>
<evidence type="ECO:0000259" key="4">
    <source>
        <dbReference type="PROSITE" id="PS51186"/>
    </source>
</evidence>
<accession>A0A317D9H2</accession>
<name>A0A317D9H2_9ACTN</name>
<dbReference type="InterPro" id="IPR000182">
    <property type="entry name" value="GNAT_dom"/>
</dbReference>
<feature type="domain" description="N-acetyltransferase" evidence="4">
    <location>
        <begin position="43"/>
        <end position="206"/>
    </location>
</feature>
<evidence type="ECO:0000256" key="3">
    <source>
        <dbReference type="SAM" id="MobiDB-lite"/>
    </source>
</evidence>
<dbReference type="AlphaFoldDB" id="A0A317D9H2"/>